<gene>
    <name evidence="3" type="ORF">HGP28_01280</name>
</gene>
<feature type="region of interest" description="Disordered" evidence="1">
    <location>
        <begin position="382"/>
        <end position="406"/>
    </location>
</feature>
<accession>A0A7X8TMX9</accession>
<evidence type="ECO:0000259" key="2">
    <source>
        <dbReference type="Pfam" id="PF05170"/>
    </source>
</evidence>
<dbReference type="RefSeq" id="WP_168834618.1">
    <property type="nucleotide sequence ID" value="NZ_JABAIK010000001.1"/>
</dbReference>
<feature type="compositionally biased region" description="Low complexity" evidence="1">
    <location>
        <begin position="383"/>
        <end position="406"/>
    </location>
</feature>
<dbReference type="InterPro" id="IPR052894">
    <property type="entry name" value="AsmA-related"/>
</dbReference>
<dbReference type="Proteomes" id="UP000535589">
    <property type="component" value="Unassembled WGS sequence"/>
</dbReference>
<dbReference type="InterPro" id="IPR007844">
    <property type="entry name" value="AsmA"/>
</dbReference>
<dbReference type="EMBL" id="JABAIK010000001">
    <property type="protein sequence ID" value="NLS11520.1"/>
    <property type="molecule type" value="Genomic_DNA"/>
</dbReference>
<dbReference type="GO" id="GO:0005886">
    <property type="term" value="C:plasma membrane"/>
    <property type="evidence" value="ECO:0007669"/>
    <property type="project" value="TreeGrafter"/>
</dbReference>
<feature type="domain" description="AsmA" evidence="2">
    <location>
        <begin position="1"/>
        <end position="590"/>
    </location>
</feature>
<sequence length="698" mass="74605">MKKLLVVLVAVLGTALLAVIALTTWVNPNQFKPLIVEKTKAATGLDLVIDGNLSWQFFPSIGIEIGRTALRNPSGFSQPYLFEVDKVAVDVAVMPLFRQHLDIGNVILSGANVNIETLKDGRSNLDALTQSPSATKSVETPANNQSETITSTSSPWQLSLAGITMSRGQFELRNEATGSDMSLSDVNLALSQFALGSWSSLTLSLKGEIDEMTFAMSGKTEIEIATDLLRFELRNSEFDLSARDAAWQLDSLKLMLDAFAFGRESTLTYQLNANMSDAISSLDAQGRATFQVDSALSQFDATSVALTANIKGEALPQSPMSLTMNSALTYNVLAKQLTFALQQLKANDLALSGDATVTLADVTQLRFALHSPEVNLDALSGQESAANKNSSVSSSEKTAAKSSEMASSAQPDLSALAAYDIEGKLTTNRLIAANAELSDVALNISANRGFIELKSLAAQLYQGTISARATVDARQTPAPFTANAQVNHVEIEPLLKAVANMDKLAGKGNVALDLAGMGLTPISVKESLQGQVNVTLADGAVKGINIAQIIRDGYARFKGQKINNNEVKQTDFSAMGTTIVLNQGVASTDDFSAQSPLLRVAGQGEANYLDETVDFLLRVSIVGSLEGQGGQSIDELKDITIPLKISGPWSKPKYAIEFDAVLKAKAKKEVDRGLEKLTDKIKDEKTKNAVDGLLKKLF</sequence>
<dbReference type="PANTHER" id="PTHR30441:SF4">
    <property type="entry name" value="PROTEIN ASMA"/>
    <property type="match status" value="1"/>
</dbReference>
<evidence type="ECO:0000256" key="1">
    <source>
        <dbReference type="SAM" id="MobiDB-lite"/>
    </source>
</evidence>
<reference evidence="3 4" key="1">
    <citation type="submission" date="2020-04" db="EMBL/GenBank/DDBJ databases">
        <title>Vibrio sp. SM6, a novel species isolated from seawater.</title>
        <authorList>
            <person name="Wang X."/>
        </authorList>
    </citation>
    <scope>NUCLEOTIDE SEQUENCE [LARGE SCALE GENOMIC DNA]</scope>
    <source>
        <strain evidence="3 4">SM6</strain>
    </source>
</reference>
<keyword evidence="4" id="KW-1185">Reference proteome</keyword>
<comment type="caution">
    <text evidence="3">The sequence shown here is derived from an EMBL/GenBank/DDBJ whole genome shotgun (WGS) entry which is preliminary data.</text>
</comment>
<feature type="region of interest" description="Disordered" evidence="1">
    <location>
        <begin position="131"/>
        <end position="153"/>
    </location>
</feature>
<dbReference type="Pfam" id="PF05170">
    <property type="entry name" value="AsmA"/>
    <property type="match status" value="1"/>
</dbReference>
<name>A0A7X8TMX9_9VIBR</name>
<organism evidence="3 4">
    <name type="scientific">Vibrio agarilyticus</name>
    <dbReference type="NCBI Taxonomy" id="2726741"/>
    <lineage>
        <taxon>Bacteria</taxon>
        <taxon>Pseudomonadati</taxon>
        <taxon>Pseudomonadota</taxon>
        <taxon>Gammaproteobacteria</taxon>
        <taxon>Vibrionales</taxon>
        <taxon>Vibrionaceae</taxon>
        <taxon>Vibrio</taxon>
    </lineage>
</organism>
<protein>
    <submittedName>
        <fullName evidence="3">AsmA family protein</fullName>
    </submittedName>
</protein>
<dbReference type="PANTHER" id="PTHR30441">
    <property type="entry name" value="DUF748 DOMAIN-CONTAINING PROTEIN"/>
    <property type="match status" value="1"/>
</dbReference>
<evidence type="ECO:0000313" key="4">
    <source>
        <dbReference type="Proteomes" id="UP000535589"/>
    </source>
</evidence>
<dbReference type="GO" id="GO:0090313">
    <property type="term" value="P:regulation of protein targeting to membrane"/>
    <property type="evidence" value="ECO:0007669"/>
    <property type="project" value="TreeGrafter"/>
</dbReference>
<dbReference type="AlphaFoldDB" id="A0A7X8TMX9"/>
<proteinExistence type="predicted"/>
<evidence type="ECO:0000313" key="3">
    <source>
        <dbReference type="EMBL" id="NLS11520.1"/>
    </source>
</evidence>